<dbReference type="GO" id="GO:0005737">
    <property type="term" value="C:cytoplasm"/>
    <property type="evidence" value="ECO:0000318"/>
    <property type="project" value="GO_Central"/>
</dbReference>
<dbReference type="PROSITE" id="PS50994">
    <property type="entry name" value="INTEGRASE"/>
    <property type="match status" value="1"/>
</dbReference>
<dbReference type="Pfam" id="PF00665">
    <property type="entry name" value="rve"/>
    <property type="match status" value="1"/>
</dbReference>
<dbReference type="AlphaFoldDB" id="A0A3B3HF96"/>
<evidence type="ECO:0000256" key="2">
    <source>
        <dbReference type="ARBA" id="ARBA00012513"/>
    </source>
</evidence>
<comment type="catalytic activity">
    <reaction evidence="9">
        <text>L-seryl-[protein] + ATP = O-phospho-L-seryl-[protein] + ADP + H(+)</text>
        <dbReference type="Rhea" id="RHEA:17989"/>
        <dbReference type="Rhea" id="RHEA-COMP:9863"/>
        <dbReference type="Rhea" id="RHEA-COMP:11604"/>
        <dbReference type="ChEBI" id="CHEBI:15378"/>
        <dbReference type="ChEBI" id="CHEBI:29999"/>
        <dbReference type="ChEBI" id="CHEBI:30616"/>
        <dbReference type="ChEBI" id="CHEBI:83421"/>
        <dbReference type="ChEBI" id="CHEBI:456216"/>
        <dbReference type="EC" id="2.7.11.1"/>
    </reaction>
</comment>
<dbReference type="PANTHER" id="PTHR22984:SF11">
    <property type="entry name" value="AURORA KINASE-RELATED"/>
    <property type="match status" value="1"/>
</dbReference>
<dbReference type="GO" id="GO:0004674">
    <property type="term" value="F:protein serine/threonine kinase activity"/>
    <property type="evidence" value="ECO:0000318"/>
    <property type="project" value="GO_Central"/>
</dbReference>
<dbReference type="PROSITE" id="PS00108">
    <property type="entry name" value="PROTEIN_KINASE_ST"/>
    <property type="match status" value="1"/>
</dbReference>
<dbReference type="GeneTree" id="ENSGT00950000182996"/>
<keyword evidence="6" id="KW-0418">Kinase</keyword>
<evidence type="ECO:0000256" key="8">
    <source>
        <dbReference type="ARBA" id="ARBA00047899"/>
    </source>
</evidence>
<evidence type="ECO:0000313" key="14">
    <source>
        <dbReference type="Proteomes" id="UP000001038"/>
    </source>
</evidence>
<reference evidence="13" key="3">
    <citation type="submission" date="2025-09" db="UniProtKB">
        <authorList>
            <consortium name="Ensembl"/>
        </authorList>
    </citation>
    <scope>IDENTIFICATION</scope>
    <source>
        <strain evidence="13">Hd-rR</strain>
    </source>
</reference>
<evidence type="ECO:0000256" key="3">
    <source>
        <dbReference type="ARBA" id="ARBA00022527"/>
    </source>
</evidence>
<dbReference type="InterPro" id="IPR012337">
    <property type="entry name" value="RNaseH-like_sf"/>
</dbReference>
<dbReference type="Ensembl" id="ENSORLT00000038475.1">
    <property type="protein sequence ID" value="ENSORLP00000029953.1"/>
    <property type="gene ID" value="ENSORLG00000028432.1"/>
</dbReference>
<dbReference type="STRING" id="8090.ENSORLP00000029953"/>
<name>A0A3B3HF96_ORYLA</name>
<dbReference type="FunFam" id="3.30.420.10:FF:000032">
    <property type="entry name" value="Retrovirus-related Pol polyprotein from transposon 297-like Protein"/>
    <property type="match status" value="1"/>
</dbReference>
<evidence type="ECO:0000313" key="13">
    <source>
        <dbReference type="Ensembl" id="ENSORLP00000029953.1"/>
    </source>
</evidence>
<evidence type="ECO:0000256" key="9">
    <source>
        <dbReference type="ARBA" id="ARBA00048679"/>
    </source>
</evidence>
<feature type="domain" description="Protein kinase" evidence="11">
    <location>
        <begin position="278"/>
        <end position="534"/>
    </location>
</feature>
<evidence type="ECO:0000256" key="1">
    <source>
        <dbReference type="ARBA" id="ARBA00005505"/>
    </source>
</evidence>
<dbReference type="GO" id="GO:0015074">
    <property type="term" value="P:DNA integration"/>
    <property type="evidence" value="ECO:0007669"/>
    <property type="project" value="InterPro"/>
</dbReference>
<dbReference type="Pfam" id="PF00069">
    <property type="entry name" value="Pkinase"/>
    <property type="match status" value="1"/>
</dbReference>
<organism evidence="13 14">
    <name type="scientific">Oryzias latipes</name>
    <name type="common">Japanese rice fish</name>
    <name type="synonym">Japanese killifish</name>
    <dbReference type="NCBI Taxonomy" id="8090"/>
    <lineage>
        <taxon>Eukaryota</taxon>
        <taxon>Metazoa</taxon>
        <taxon>Chordata</taxon>
        <taxon>Craniata</taxon>
        <taxon>Vertebrata</taxon>
        <taxon>Euteleostomi</taxon>
        <taxon>Actinopterygii</taxon>
        <taxon>Neopterygii</taxon>
        <taxon>Teleostei</taxon>
        <taxon>Neoteleostei</taxon>
        <taxon>Acanthomorphata</taxon>
        <taxon>Ovalentaria</taxon>
        <taxon>Atherinomorphae</taxon>
        <taxon>Beloniformes</taxon>
        <taxon>Adrianichthyidae</taxon>
        <taxon>Oryziinae</taxon>
        <taxon>Oryzias</taxon>
    </lineage>
</organism>
<dbReference type="InterPro" id="IPR011009">
    <property type="entry name" value="Kinase-like_dom_sf"/>
</dbReference>
<sequence length="540" mass="61924">MATAIELKVKTCERCTRRKARPEKSTSRKAPLVNIVVTRPLELVCIDFLSLEPDSSNTKDVLVITDHFTKYALTLPTPNQKARTVARFLWENFISHYGFPERLHSDQGPDFESRTLKELCQLAGIRKVRTTPYHPRGNPVDQFNRTLLGMLGTLENHKKTHWREHVRPLVHAYNCTKNEVTGFTPYELMFGRQPRLPVDLAFGLPVDHQPSSHSEYVRNLKSSLESSYKIATEYESARSKPVGSRKRKASDTEQLPTKRLKESTDEEEDPKLEFEAKYVELNPLGEGGCGSVFNGYRKSDKLVVAINGRELSVEVAVMLKLQSGTSNSAGSKAPITLLDWYVLPHELILVLERPMPASDLQSYIERRGGSLKESEAKIILKQLVEAAIHLQDEKIFHRDIKLENILIEMCSGAPRVRIIDFGLSCFTQKNSNHNTFYGTDCHVPPEWLFWYQYSAGPTTVWQLGIVLFECLHNKRFNSSSFIKRKIKINNRLSKDCKDFLRQCFTRDPKERPSLEQILAVLTSRDNNHKKHHKIKIEIKK</sequence>
<reference evidence="13 14" key="1">
    <citation type="journal article" date="2007" name="Nature">
        <title>The medaka draft genome and insights into vertebrate genome evolution.</title>
        <authorList>
            <person name="Kasahara M."/>
            <person name="Naruse K."/>
            <person name="Sasaki S."/>
            <person name="Nakatani Y."/>
            <person name="Qu W."/>
            <person name="Ahsan B."/>
            <person name="Yamada T."/>
            <person name="Nagayasu Y."/>
            <person name="Doi K."/>
            <person name="Kasai Y."/>
            <person name="Jindo T."/>
            <person name="Kobayashi D."/>
            <person name="Shimada A."/>
            <person name="Toyoda A."/>
            <person name="Kuroki Y."/>
            <person name="Fujiyama A."/>
            <person name="Sasaki T."/>
            <person name="Shimizu A."/>
            <person name="Asakawa S."/>
            <person name="Shimizu N."/>
            <person name="Hashimoto S."/>
            <person name="Yang J."/>
            <person name="Lee Y."/>
            <person name="Matsushima K."/>
            <person name="Sugano S."/>
            <person name="Sakaizumi M."/>
            <person name="Narita T."/>
            <person name="Ohishi K."/>
            <person name="Haga S."/>
            <person name="Ohta F."/>
            <person name="Nomoto H."/>
            <person name="Nogata K."/>
            <person name="Morishita T."/>
            <person name="Endo T."/>
            <person name="Shin-I T."/>
            <person name="Takeda H."/>
            <person name="Morishita S."/>
            <person name="Kohara Y."/>
        </authorList>
    </citation>
    <scope>NUCLEOTIDE SEQUENCE [LARGE SCALE GENOMIC DNA]</scope>
    <source>
        <strain evidence="13 14">Hd-rR</strain>
    </source>
</reference>
<evidence type="ECO:0000256" key="5">
    <source>
        <dbReference type="ARBA" id="ARBA00022741"/>
    </source>
</evidence>
<keyword evidence="5" id="KW-0547">Nucleotide-binding</keyword>
<evidence type="ECO:0000259" key="12">
    <source>
        <dbReference type="PROSITE" id="PS50994"/>
    </source>
</evidence>
<dbReference type="InParanoid" id="A0A3B3HF96"/>
<dbReference type="SUPFAM" id="SSF56112">
    <property type="entry name" value="Protein kinase-like (PK-like)"/>
    <property type="match status" value="1"/>
</dbReference>
<keyword evidence="7" id="KW-0067">ATP-binding</keyword>
<comment type="catalytic activity">
    <reaction evidence="8">
        <text>L-threonyl-[protein] + ATP = O-phospho-L-threonyl-[protein] + ADP + H(+)</text>
        <dbReference type="Rhea" id="RHEA:46608"/>
        <dbReference type="Rhea" id="RHEA-COMP:11060"/>
        <dbReference type="Rhea" id="RHEA-COMP:11605"/>
        <dbReference type="ChEBI" id="CHEBI:15378"/>
        <dbReference type="ChEBI" id="CHEBI:30013"/>
        <dbReference type="ChEBI" id="CHEBI:30616"/>
        <dbReference type="ChEBI" id="CHEBI:61977"/>
        <dbReference type="ChEBI" id="CHEBI:456216"/>
        <dbReference type="EC" id="2.7.11.1"/>
    </reaction>
</comment>
<dbReference type="FunFam" id="3.30.200.20:FF:000475">
    <property type="entry name" value="Serine/threonine-protein kinase"/>
    <property type="match status" value="1"/>
</dbReference>
<evidence type="ECO:0000256" key="7">
    <source>
        <dbReference type="ARBA" id="ARBA00022840"/>
    </source>
</evidence>
<dbReference type="SMART" id="SM00220">
    <property type="entry name" value="S_TKc"/>
    <property type="match status" value="1"/>
</dbReference>
<dbReference type="GO" id="GO:0005524">
    <property type="term" value="F:ATP binding"/>
    <property type="evidence" value="ECO:0007669"/>
    <property type="project" value="UniProtKB-KW"/>
</dbReference>
<feature type="region of interest" description="Disordered" evidence="10">
    <location>
        <begin position="235"/>
        <end position="271"/>
    </location>
</feature>
<dbReference type="GO" id="GO:0043066">
    <property type="term" value="P:negative regulation of apoptotic process"/>
    <property type="evidence" value="ECO:0000318"/>
    <property type="project" value="GO_Central"/>
</dbReference>
<dbReference type="InterPro" id="IPR008271">
    <property type="entry name" value="Ser/Thr_kinase_AS"/>
</dbReference>
<dbReference type="Gene3D" id="3.30.420.10">
    <property type="entry name" value="Ribonuclease H-like superfamily/Ribonuclease H"/>
    <property type="match status" value="1"/>
</dbReference>
<dbReference type="EC" id="2.7.11.1" evidence="2"/>
<dbReference type="Proteomes" id="UP000001038">
    <property type="component" value="Chromosome 1"/>
</dbReference>
<dbReference type="GO" id="GO:0007346">
    <property type="term" value="P:regulation of mitotic cell cycle"/>
    <property type="evidence" value="ECO:0000318"/>
    <property type="project" value="GO_Central"/>
</dbReference>
<keyword evidence="3" id="KW-0723">Serine/threonine-protein kinase</keyword>
<keyword evidence="4" id="KW-0808">Transferase</keyword>
<dbReference type="SUPFAM" id="SSF53098">
    <property type="entry name" value="Ribonuclease H-like"/>
    <property type="match status" value="1"/>
</dbReference>
<dbReference type="Gene3D" id="1.10.510.10">
    <property type="entry name" value="Transferase(Phosphotransferase) domain 1"/>
    <property type="match status" value="1"/>
</dbReference>
<dbReference type="PROSITE" id="PS50011">
    <property type="entry name" value="PROTEIN_KINASE_DOM"/>
    <property type="match status" value="1"/>
</dbReference>
<feature type="domain" description="Integrase catalytic" evidence="12">
    <location>
        <begin position="36"/>
        <end position="193"/>
    </location>
</feature>
<protein>
    <recommendedName>
        <fullName evidence="2">non-specific serine/threonine protein kinase</fullName>
        <ecNumber evidence="2">2.7.11.1</ecNumber>
    </recommendedName>
</protein>
<dbReference type="InterPro" id="IPR000719">
    <property type="entry name" value="Prot_kinase_dom"/>
</dbReference>
<reference evidence="13" key="2">
    <citation type="submission" date="2025-08" db="UniProtKB">
        <authorList>
            <consortium name="Ensembl"/>
        </authorList>
    </citation>
    <scope>IDENTIFICATION</scope>
    <source>
        <strain evidence="13">Hd-rR</strain>
    </source>
</reference>
<comment type="similarity">
    <text evidence="1">Belongs to the protein kinase superfamily. CAMK Ser/Thr protein kinase family. PIM subfamily.</text>
</comment>
<keyword evidence="14" id="KW-1185">Reference proteome</keyword>
<evidence type="ECO:0000256" key="6">
    <source>
        <dbReference type="ARBA" id="ARBA00022777"/>
    </source>
</evidence>
<evidence type="ECO:0000256" key="10">
    <source>
        <dbReference type="SAM" id="MobiDB-lite"/>
    </source>
</evidence>
<dbReference type="InterPro" id="IPR051138">
    <property type="entry name" value="PIM_Ser/Thr_kinase"/>
</dbReference>
<evidence type="ECO:0000256" key="4">
    <source>
        <dbReference type="ARBA" id="ARBA00022679"/>
    </source>
</evidence>
<dbReference type="InterPro" id="IPR036397">
    <property type="entry name" value="RNaseH_sf"/>
</dbReference>
<dbReference type="InterPro" id="IPR001584">
    <property type="entry name" value="Integrase_cat-core"/>
</dbReference>
<accession>A0A3B3HF96</accession>
<dbReference type="GO" id="GO:0003676">
    <property type="term" value="F:nucleic acid binding"/>
    <property type="evidence" value="ECO:0007669"/>
    <property type="project" value="InterPro"/>
</dbReference>
<evidence type="ECO:0000259" key="11">
    <source>
        <dbReference type="PROSITE" id="PS50011"/>
    </source>
</evidence>
<dbReference type="Gene3D" id="3.30.200.20">
    <property type="entry name" value="Phosphorylase Kinase, domain 1"/>
    <property type="match status" value="1"/>
</dbReference>
<dbReference type="PANTHER" id="PTHR22984">
    <property type="entry name" value="SERINE/THREONINE-PROTEIN KINASE PIM"/>
    <property type="match status" value="1"/>
</dbReference>
<proteinExistence type="inferred from homology"/>